<protein>
    <submittedName>
        <fullName evidence="6">IclR family transcriptional regulator</fullName>
    </submittedName>
</protein>
<evidence type="ECO:0000313" key="6">
    <source>
        <dbReference type="EMBL" id="MFC7705939.1"/>
    </source>
</evidence>
<proteinExistence type="predicted"/>
<keyword evidence="3" id="KW-0804">Transcription</keyword>
<feature type="domain" description="HTH iclR-type" evidence="4">
    <location>
        <begin position="10"/>
        <end position="72"/>
    </location>
</feature>
<keyword evidence="2" id="KW-0238">DNA-binding</keyword>
<dbReference type="PROSITE" id="PS51078">
    <property type="entry name" value="ICLR_ED"/>
    <property type="match status" value="1"/>
</dbReference>
<dbReference type="Pfam" id="PF01614">
    <property type="entry name" value="IclR_C"/>
    <property type="match status" value="1"/>
</dbReference>
<dbReference type="InterPro" id="IPR036390">
    <property type="entry name" value="WH_DNA-bd_sf"/>
</dbReference>
<dbReference type="PANTHER" id="PTHR30136:SF24">
    <property type="entry name" value="HTH-TYPE TRANSCRIPTIONAL REPRESSOR ALLR"/>
    <property type="match status" value="1"/>
</dbReference>
<dbReference type="EMBL" id="JBHTFQ010000011">
    <property type="protein sequence ID" value="MFC7705939.1"/>
    <property type="molecule type" value="Genomic_DNA"/>
</dbReference>
<dbReference type="Proteomes" id="UP001596516">
    <property type="component" value="Unassembled WGS sequence"/>
</dbReference>
<dbReference type="PROSITE" id="PS51077">
    <property type="entry name" value="HTH_ICLR"/>
    <property type="match status" value="1"/>
</dbReference>
<dbReference type="InterPro" id="IPR014757">
    <property type="entry name" value="Tscrpt_reg_IclR_C"/>
</dbReference>
<dbReference type="SUPFAM" id="SSF46785">
    <property type="entry name" value="Winged helix' DNA-binding domain"/>
    <property type="match status" value="1"/>
</dbReference>
<comment type="caution">
    <text evidence="6">The sequence shown here is derived from an EMBL/GenBank/DDBJ whole genome shotgun (WGS) entry which is preliminary data.</text>
</comment>
<dbReference type="SUPFAM" id="SSF55781">
    <property type="entry name" value="GAF domain-like"/>
    <property type="match status" value="1"/>
</dbReference>
<dbReference type="Gene3D" id="1.10.10.10">
    <property type="entry name" value="Winged helix-like DNA-binding domain superfamily/Winged helix DNA-binding domain"/>
    <property type="match status" value="1"/>
</dbReference>
<dbReference type="SMART" id="SM00346">
    <property type="entry name" value="HTH_ICLR"/>
    <property type="match status" value="1"/>
</dbReference>
<evidence type="ECO:0000313" key="7">
    <source>
        <dbReference type="Proteomes" id="UP001596516"/>
    </source>
</evidence>
<organism evidence="6 7">
    <name type="scientific">Plastorhodobacter daqingensis</name>
    <dbReference type="NCBI Taxonomy" id="1387281"/>
    <lineage>
        <taxon>Bacteria</taxon>
        <taxon>Pseudomonadati</taxon>
        <taxon>Pseudomonadota</taxon>
        <taxon>Alphaproteobacteria</taxon>
        <taxon>Rhodobacterales</taxon>
        <taxon>Paracoccaceae</taxon>
        <taxon>Plastorhodobacter</taxon>
    </lineage>
</organism>
<keyword evidence="1" id="KW-0805">Transcription regulation</keyword>
<evidence type="ECO:0000256" key="2">
    <source>
        <dbReference type="ARBA" id="ARBA00023125"/>
    </source>
</evidence>
<dbReference type="PANTHER" id="PTHR30136">
    <property type="entry name" value="HELIX-TURN-HELIX TRANSCRIPTIONAL REGULATOR, ICLR FAMILY"/>
    <property type="match status" value="1"/>
</dbReference>
<feature type="domain" description="IclR-ED" evidence="5">
    <location>
        <begin position="73"/>
        <end position="256"/>
    </location>
</feature>
<dbReference type="InterPro" id="IPR050707">
    <property type="entry name" value="HTH_MetabolicPath_Reg"/>
</dbReference>
<dbReference type="Pfam" id="PF09339">
    <property type="entry name" value="HTH_IclR"/>
    <property type="match status" value="1"/>
</dbReference>
<evidence type="ECO:0000256" key="1">
    <source>
        <dbReference type="ARBA" id="ARBA00023015"/>
    </source>
</evidence>
<dbReference type="Gene3D" id="3.30.450.40">
    <property type="match status" value="1"/>
</dbReference>
<sequence length="264" mass="28357">MTNDRRDGTVQAVDRALRLLELLGAEDEGLRLTDLAKGCGLAASTVHRLLTTLEQRGFAQFDAPAARWHVGRQAFSTGSAYLRRQSFAAPALPILRRLRDRTRETANLGVLEGTDVTTLHQAESREIVRAISPVGGRAHWLCSGMGKAIVATWPDAEISGLLDRGGMRRMTARSLTSADAVWAEIARIRAQGHAVDNEEFVPGLRCVAAVVWGPASEPACALSVSAHAGRLTEARLPEFGAAVRDAAAELTRHLGGRRPDEASA</sequence>
<keyword evidence="7" id="KW-1185">Reference proteome</keyword>
<dbReference type="RefSeq" id="WP_377406373.1">
    <property type="nucleotide sequence ID" value="NZ_JBHTFQ010000011.1"/>
</dbReference>
<name>A0ABW2UME8_9RHOB</name>
<evidence type="ECO:0000259" key="4">
    <source>
        <dbReference type="PROSITE" id="PS51077"/>
    </source>
</evidence>
<accession>A0ABW2UME8</accession>
<dbReference type="InterPro" id="IPR005471">
    <property type="entry name" value="Tscrpt_reg_IclR_N"/>
</dbReference>
<gene>
    <name evidence="6" type="ORF">ACFQXB_17285</name>
</gene>
<dbReference type="InterPro" id="IPR029016">
    <property type="entry name" value="GAF-like_dom_sf"/>
</dbReference>
<dbReference type="InterPro" id="IPR036388">
    <property type="entry name" value="WH-like_DNA-bd_sf"/>
</dbReference>
<reference evidence="7" key="1">
    <citation type="journal article" date="2019" name="Int. J. Syst. Evol. Microbiol.">
        <title>The Global Catalogue of Microorganisms (GCM) 10K type strain sequencing project: providing services to taxonomists for standard genome sequencing and annotation.</title>
        <authorList>
            <consortium name="The Broad Institute Genomics Platform"/>
            <consortium name="The Broad Institute Genome Sequencing Center for Infectious Disease"/>
            <person name="Wu L."/>
            <person name="Ma J."/>
        </authorList>
    </citation>
    <scope>NUCLEOTIDE SEQUENCE [LARGE SCALE GENOMIC DNA]</scope>
    <source>
        <strain evidence="7">CGMCC 1.12750</strain>
    </source>
</reference>
<evidence type="ECO:0000259" key="5">
    <source>
        <dbReference type="PROSITE" id="PS51078"/>
    </source>
</evidence>
<evidence type="ECO:0000256" key="3">
    <source>
        <dbReference type="ARBA" id="ARBA00023163"/>
    </source>
</evidence>